<proteinExistence type="predicted"/>
<accession>A0A2T5V8M0</accession>
<protein>
    <submittedName>
        <fullName evidence="1">Uncharacterized protein (DUF2336 family)</fullName>
    </submittedName>
</protein>
<dbReference type="AlphaFoldDB" id="A0A2T5V8M0"/>
<comment type="caution">
    <text evidence="1">The sequence shown here is derived from an EMBL/GenBank/DDBJ whole genome shotgun (WGS) entry which is preliminary data.</text>
</comment>
<dbReference type="EMBL" id="QAYG01000005">
    <property type="protein sequence ID" value="PTW60106.1"/>
    <property type="molecule type" value="Genomic_DNA"/>
</dbReference>
<keyword evidence="2" id="KW-1185">Reference proteome</keyword>
<gene>
    <name evidence="1" type="ORF">C8N35_105108</name>
</gene>
<dbReference type="OrthoDB" id="7888976at2"/>
<dbReference type="InterPro" id="IPR019285">
    <property type="entry name" value="DUF2336"/>
</dbReference>
<dbReference type="Proteomes" id="UP000244081">
    <property type="component" value="Unassembled WGS sequence"/>
</dbReference>
<name>A0A2T5V8M0_9HYPH</name>
<dbReference type="RefSeq" id="WP_107990399.1">
    <property type="nucleotide sequence ID" value="NZ_QAYG01000005.1"/>
</dbReference>
<evidence type="ECO:0000313" key="2">
    <source>
        <dbReference type="Proteomes" id="UP000244081"/>
    </source>
</evidence>
<dbReference type="Pfam" id="PF10098">
    <property type="entry name" value="DUF2336"/>
    <property type="match status" value="1"/>
</dbReference>
<sequence length="372" mass="40789">MPVAKLVELARDRSAKGRTALVKAISEVFFRETHIPGDIEKRLFGDVVAKILDQVADEIRADIADQIARSEHVDRDLVLALANDDAVVATPILQMSPLLRDDDLAEIARVRGESHRIAIAGRPAIGEAVTDVLAQVGGADVLRKIAGNRGARFSMAGLGHLLNRGGEDPQVQKGLAERGRDEKEFGHRLQSSLTDELRARLGAFASLVEEGRFEEAVRRASGMIEVGMKESAHRQLERNALYDAVRDGRRTLDSVISELAMEDRLSDGIWLLAMLLRLDETTLKRSLLHSDMSSVVVLCRATSMGMQGFCAFCRLICKRVGRPESEANALSEDFGRTRQEDARRTVLMIREAQRSQIASKAASAQSSDTVAA</sequence>
<evidence type="ECO:0000313" key="1">
    <source>
        <dbReference type="EMBL" id="PTW60106.1"/>
    </source>
</evidence>
<organism evidence="1 2">
    <name type="scientific">Breoghania corrubedonensis</name>
    <dbReference type="NCBI Taxonomy" id="665038"/>
    <lineage>
        <taxon>Bacteria</taxon>
        <taxon>Pseudomonadati</taxon>
        <taxon>Pseudomonadota</taxon>
        <taxon>Alphaproteobacteria</taxon>
        <taxon>Hyphomicrobiales</taxon>
        <taxon>Stappiaceae</taxon>
        <taxon>Breoghania</taxon>
    </lineage>
</organism>
<reference evidence="1 2" key="1">
    <citation type="submission" date="2018-04" db="EMBL/GenBank/DDBJ databases">
        <title>Genomic Encyclopedia of Archaeal and Bacterial Type Strains, Phase II (KMG-II): from individual species to whole genera.</title>
        <authorList>
            <person name="Goeker M."/>
        </authorList>
    </citation>
    <scope>NUCLEOTIDE SEQUENCE [LARGE SCALE GENOMIC DNA]</scope>
    <source>
        <strain evidence="1 2">DSM 23382</strain>
    </source>
</reference>